<protein>
    <submittedName>
        <fullName evidence="1">Uncharacterized protein</fullName>
    </submittedName>
</protein>
<accession>A0ABR4BXY7</accession>
<gene>
    <name evidence="1" type="ORF">VTL71DRAFT_6759</name>
</gene>
<dbReference type="Proteomes" id="UP001595075">
    <property type="component" value="Unassembled WGS sequence"/>
</dbReference>
<keyword evidence="2" id="KW-1185">Reference proteome</keyword>
<sequence>MPSNYRFTPAIHVSPTILRPQLRRQDRAYPRCRRKLPGPDGKAQANDVEISHAQKASDCERYTSDQKKILSSRIEELQRKMTLLNASSQDQKRCELRRITAQSAEEKRCTSDILFAFR</sequence>
<comment type="caution">
    <text evidence="1">The sequence shown here is derived from an EMBL/GenBank/DDBJ whole genome shotgun (WGS) entry which is preliminary data.</text>
</comment>
<evidence type="ECO:0000313" key="2">
    <source>
        <dbReference type="Proteomes" id="UP001595075"/>
    </source>
</evidence>
<name>A0ABR4BXY7_9HELO</name>
<evidence type="ECO:0000313" key="1">
    <source>
        <dbReference type="EMBL" id="KAL2062493.1"/>
    </source>
</evidence>
<reference evidence="1 2" key="1">
    <citation type="journal article" date="2024" name="Commun. Biol.">
        <title>Comparative genomic analysis of thermophilic fungi reveals convergent evolutionary adaptations and gene losses.</title>
        <authorList>
            <person name="Steindorff A.S."/>
            <person name="Aguilar-Pontes M.V."/>
            <person name="Robinson A.J."/>
            <person name="Andreopoulos B."/>
            <person name="LaButti K."/>
            <person name="Kuo A."/>
            <person name="Mondo S."/>
            <person name="Riley R."/>
            <person name="Otillar R."/>
            <person name="Haridas S."/>
            <person name="Lipzen A."/>
            <person name="Grimwood J."/>
            <person name="Schmutz J."/>
            <person name="Clum A."/>
            <person name="Reid I.D."/>
            <person name="Moisan M.C."/>
            <person name="Butler G."/>
            <person name="Nguyen T.T.M."/>
            <person name="Dewar K."/>
            <person name="Conant G."/>
            <person name="Drula E."/>
            <person name="Henrissat B."/>
            <person name="Hansel C."/>
            <person name="Singer S."/>
            <person name="Hutchinson M.I."/>
            <person name="de Vries R.P."/>
            <person name="Natvig D.O."/>
            <person name="Powell A.J."/>
            <person name="Tsang A."/>
            <person name="Grigoriev I.V."/>
        </authorList>
    </citation>
    <scope>NUCLEOTIDE SEQUENCE [LARGE SCALE GENOMIC DNA]</scope>
    <source>
        <strain evidence="1 2">CBS 494.80</strain>
    </source>
</reference>
<proteinExistence type="predicted"/>
<organism evidence="1 2">
    <name type="scientific">Oculimacula yallundae</name>
    <dbReference type="NCBI Taxonomy" id="86028"/>
    <lineage>
        <taxon>Eukaryota</taxon>
        <taxon>Fungi</taxon>
        <taxon>Dikarya</taxon>
        <taxon>Ascomycota</taxon>
        <taxon>Pezizomycotina</taxon>
        <taxon>Leotiomycetes</taxon>
        <taxon>Helotiales</taxon>
        <taxon>Ploettnerulaceae</taxon>
        <taxon>Oculimacula</taxon>
    </lineage>
</organism>
<dbReference type="EMBL" id="JAZHXI010000017">
    <property type="protein sequence ID" value="KAL2062493.1"/>
    <property type="molecule type" value="Genomic_DNA"/>
</dbReference>